<sequence>MFWRAIMNRVYLLEADPRRSLLAACHESRNETFRATSTGPVRSNWLNRLGFRLNYSELGGFSQGAHGALRDMQSIIPLSLVLGNVVSRVLVNGDVFVRYFAPYEGQPPESPLTKAIADLHGMGPNYARLFAVALWGLPQPCLPRTMGFMLSNDLLEWEPQPPCTMLGHHEQVFMGRDSCCIHYEDLEIIPNTAMDHWLQANLVGHNDPVLERRVRMDIVPWIRHIQILSRMSRSCFSHESSRASEERDLTQSPLSYPANVNLLPSSG</sequence>
<protein>
    <submittedName>
        <fullName evidence="1">Uncharacterized protein</fullName>
    </submittedName>
</protein>
<dbReference type="EMBL" id="JAUJFL010000002">
    <property type="protein sequence ID" value="KAK2610111.1"/>
    <property type="molecule type" value="Genomic_DNA"/>
</dbReference>
<evidence type="ECO:0000313" key="1">
    <source>
        <dbReference type="EMBL" id="KAK2610111.1"/>
    </source>
</evidence>
<gene>
    <name evidence="1" type="ORF">N8I77_003566</name>
</gene>
<dbReference type="AlphaFoldDB" id="A0AAD9SKH4"/>
<proteinExistence type="predicted"/>
<reference evidence="1" key="1">
    <citation type="submission" date="2023-06" db="EMBL/GenBank/DDBJ databases">
        <authorList>
            <person name="Noh H."/>
        </authorList>
    </citation>
    <scope>NUCLEOTIDE SEQUENCE</scope>
    <source>
        <strain evidence="1">DUCC20226</strain>
    </source>
</reference>
<comment type="caution">
    <text evidence="1">The sequence shown here is derived from an EMBL/GenBank/DDBJ whole genome shotgun (WGS) entry which is preliminary data.</text>
</comment>
<keyword evidence="2" id="KW-1185">Reference proteome</keyword>
<evidence type="ECO:0000313" key="2">
    <source>
        <dbReference type="Proteomes" id="UP001265746"/>
    </source>
</evidence>
<name>A0AAD9SKH4_PHOAM</name>
<dbReference type="Proteomes" id="UP001265746">
    <property type="component" value="Unassembled WGS sequence"/>
</dbReference>
<organism evidence="1 2">
    <name type="scientific">Phomopsis amygdali</name>
    <name type="common">Fusicoccum amygdali</name>
    <dbReference type="NCBI Taxonomy" id="1214568"/>
    <lineage>
        <taxon>Eukaryota</taxon>
        <taxon>Fungi</taxon>
        <taxon>Dikarya</taxon>
        <taxon>Ascomycota</taxon>
        <taxon>Pezizomycotina</taxon>
        <taxon>Sordariomycetes</taxon>
        <taxon>Sordariomycetidae</taxon>
        <taxon>Diaporthales</taxon>
        <taxon>Diaporthaceae</taxon>
        <taxon>Diaporthe</taxon>
    </lineage>
</organism>
<accession>A0AAD9SKH4</accession>